<proteinExistence type="predicted"/>
<gene>
    <name evidence="1" type="ORF">UFOVP242_89</name>
</gene>
<accession>A0A6J7WVR8</accession>
<sequence>MIYLNTKSKVKPKTMPKAEREAYEKWCAKHDIKPVGKVKKKPILNMINLPGTVYTPYIRETVRHPSLNTGHKGAVNTGRVTMHYTGDKMLGVATMHKSNLVPIFSDDNAVEVSQMRR</sequence>
<dbReference type="EMBL" id="LR798294">
    <property type="protein sequence ID" value="CAB5221817.1"/>
    <property type="molecule type" value="Genomic_DNA"/>
</dbReference>
<evidence type="ECO:0000313" key="1">
    <source>
        <dbReference type="EMBL" id="CAB5221817.1"/>
    </source>
</evidence>
<reference evidence="1" key="1">
    <citation type="submission" date="2020-05" db="EMBL/GenBank/DDBJ databases">
        <authorList>
            <person name="Chiriac C."/>
            <person name="Salcher M."/>
            <person name="Ghai R."/>
            <person name="Kavagutti S V."/>
        </authorList>
    </citation>
    <scope>NUCLEOTIDE SEQUENCE</scope>
</reference>
<organism evidence="1">
    <name type="scientific">uncultured Caudovirales phage</name>
    <dbReference type="NCBI Taxonomy" id="2100421"/>
    <lineage>
        <taxon>Viruses</taxon>
        <taxon>Duplodnaviria</taxon>
        <taxon>Heunggongvirae</taxon>
        <taxon>Uroviricota</taxon>
        <taxon>Caudoviricetes</taxon>
        <taxon>Peduoviridae</taxon>
        <taxon>Maltschvirus</taxon>
        <taxon>Maltschvirus maltsch</taxon>
    </lineage>
</organism>
<name>A0A6J7WVR8_9CAUD</name>
<protein>
    <submittedName>
        <fullName evidence="1">Uncharacterized protein</fullName>
    </submittedName>
</protein>